<dbReference type="AlphaFoldDB" id="A0A6C0EYW8"/>
<accession>A0A6C0EYW8</accession>
<organism evidence="1">
    <name type="scientific">viral metagenome</name>
    <dbReference type="NCBI Taxonomy" id="1070528"/>
    <lineage>
        <taxon>unclassified sequences</taxon>
        <taxon>metagenomes</taxon>
        <taxon>organismal metagenomes</taxon>
    </lineage>
</organism>
<name>A0A6C0EYW8_9ZZZZ</name>
<reference evidence="1" key="1">
    <citation type="journal article" date="2020" name="Nature">
        <title>Giant virus diversity and host interactions through global metagenomics.</title>
        <authorList>
            <person name="Schulz F."/>
            <person name="Roux S."/>
            <person name="Paez-Espino D."/>
            <person name="Jungbluth S."/>
            <person name="Walsh D.A."/>
            <person name="Denef V.J."/>
            <person name="McMahon K.D."/>
            <person name="Konstantinidis K.T."/>
            <person name="Eloe-Fadrosh E.A."/>
            <person name="Kyrpides N.C."/>
            <person name="Woyke T."/>
        </authorList>
    </citation>
    <scope>NUCLEOTIDE SEQUENCE</scope>
    <source>
        <strain evidence="1">GVMAG-M-3300009161-52</strain>
    </source>
</reference>
<sequence length="142" mass="16629">MNNYNETELDINEIFNKVISNTYGPSLPNTYPLQFELDSLKELFEFLLEFVTMLCKTFYSNNNGQVNLGGMSPEQFNIINQYMQSIGFTCEFKAVPANSDNINYIYENRYDRITYTSETKLKDLLFAIKCVDILYIIKFNKI</sequence>
<proteinExistence type="predicted"/>
<dbReference type="EMBL" id="MN738980">
    <property type="protein sequence ID" value="QHT33881.1"/>
    <property type="molecule type" value="Genomic_DNA"/>
</dbReference>
<evidence type="ECO:0000313" key="1">
    <source>
        <dbReference type="EMBL" id="QHT33881.1"/>
    </source>
</evidence>
<protein>
    <submittedName>
        <fullName evidence="1">Uncharacterized protein</fullName>
    </submittedName>
</protein>